<feature type="binding site" evidence="6">
    <location>
        <position position="836"/>
    </location>
    <ligand>
        <name>Zn(2+)</name>
        <dbReference type="ChEBI" id="CHEBI:29105"/>
        <label>1</label>
    </ligand>
</feature>
<keyword evidence="7" id="KW-0175">Coiled coil</keyword>
<feature type="binding site" evidence="6">
    <location>
        <position position="948"/>
    </location>
    <ligand>
        <name>Zn(2+)</name>
        <dbReference type="ChEBI" id="CHEBI:29105"/>
        <label>1</label>
    </ligand>
</feature>
<feature type="binding site" evidence="6">
    <location>
        <position position="799"/>
    </location>
    <ligand>
        <name>Zn(2+)</name>
        <dbReference type="ChEBI" id="CHEBI:29105"/>
        <label>1</label>
    </ligand>
</feature>
<evidence type="ECO:0000256" key="6">
    <source>
        <dbReference type="PIRSR" id="PIRSR623088-3"/>
    </source>
</evidence>
<dbReference type="InterPro" id="IPR002073">
    <property type="entry name" value="PDEase_catalytic_dom"/>
</dbReference>
<dbReference type="PRINTS" id="PR00387">
    <property type="entry name" value="PDIESTERASE1"/>
</dbReference>
<dbReference type="Pfam" id="PF00233">
    <property type="entry name" value="PDEase_I"/>
    <property type="match status" value="1"/>
</dbReference>
<feature type="binding site" evidence="5">
    <location>
        <position position="948"/>
    </location>
    <ligand>
        <name>AMP</name>
        <dbReference type="ChEBI" id="CHEBI:456215"/>
    </ligand>
</feature>
<dbReference type="InterPro" id="IPR029016">
    <property type="entry name" value="GAF-like_dom_sf"/>
</dbReference>
<evidence type="ECO:0000256" key="2">
    <source>
        <dbReference type="ARBA" id="ARBA00022723"/>
    </source>
</evidence>
<gene>
    <name evidence="9" type="ORF">TRFO_39006</name>
</gene>
<evidence type="ECO:0000256" key="3">
    <source>
        <dbReference type="ARBA" id="ARBA00022801"/>
    </source>
</evidence>
<keyword evidence="3" id="KW-0378">Hydrolase</keyword>
<reference evidence="9" key="1">
    <citation type="submission" date="2016-10" db="EMBL/GenBank/DDBJ databases">
        <authorList>
            <person name="Benchimol M."/>
            <person name="Almeida L.G."/>
            <person name="Vasconcelos A.T."/>
            <person name="Perreira-Neves A."/>
            <person name="Rosa I.A."/>
            <person name="Tasca T."/>
            <person name="Bogo M.R."/>
            <person name="de Souza W."/>
        </authorList>
    </citation>
    <scope>NUCLEOTIDE SEQUENCE [LARGE SCALE GENOMIC DNA]</scope>
    <source>
        <strain evidence="9">K</strain>
    </source>
</reference>
<dbReference type="GeneID" id="94847084"/>
<dbReference type="RefSeq" id="XP_068347954.1">
    <property type="nucleotide sequence ID" value="XM_068512380.1"/>
</dbReference>
<dbReference type="SUPFAM" id="SSF109604">
    <property type="entry name" value="HD-domain/PDEase-like"/>
    <property type="match status" value="1"/>
</dbReference>
<dbReference type="InterPro" id="IPR023088">
    <property type="entry name" value="PDEase"/>
</dbReference>
<dbReference type="SMART" id="SM00065">
    <property type="entry name" value="GAF"/>
    <property type="match status" value="2"/>
</dbReference>
<dbReference type="SUPFAM" id="SSF55781">
    <property type="entry name" value="GAF domain-like"/>
    <property type="match status" value="4"/>
</dbReference>
<dbReference type="InterPro" id="IPR003607">
    <property type="entry name" value="HD/PDEase_dom"/>
</dbReference>
<dbReference type="OrthoDB" id="546632at2759"/>
<feature type="domain" description="PDEase" evidence="8">
    <location>
        <begin position="721"/>
        <end position="1044"/>
    </location>
</feature>
<dbReference type="GO" id="GO:0046872">
    <property type="term" value="F:metal ion binding"/>
    <property type="evidence" value="ECO:0007669"/>
    <property type="project" value="UniProtKB-KW"/>
</dbReference>
<feature type="active site" description="Proton donor" evidence="4">
    <location>
        <position position="795"/>
    </location>
</feature>
<dbReference type="PROSITE" id="PS51845">
    <property type="entry name" value="PDEASE_I_2"/>
    <property type="match status" value="1"/>
</dbReference>
<dbReference type="Pfam" id="PF01590">
    <property type="entry name" value="GAF"/>
    <property type="match status" value="1"/>
</dbReference>
<feature type="binding site" evidence="5">
    <location>
        <begin position="795"/>
        <end position="799"/>
    </location>
    <ligand>
        <name>AMP</name>
        <dbReference type="ChEBI" id="CHEBI:456215"/>
    </ligand>
</feature>
<dbReference type="InterPro" id="IPR036971">
    <property type="entry name" value="PDEase_catalytic_dom_sf"/>
</dbReference>
<dbReference type="EMBL" id="MLAK01001287">
    <property type="protein sequence ID" value="OHS94817.1"/>
    <property type="molecule type" value="Genomic_DNA"/>
</dbReference>
<organism evidence="9 10">
    <name type="scientific">Tritrichomonas foetus</name>
    <dbReference type="NCBI Taxonomy" id="1144522"/>
    <lineage>
        <taxon>Eukaryota</taxon>
        <taxon>Metamonada</taxon>
        <taxon>Parabasalia</taxon>
        <taxon>Tritrichomonadida</taxon>
        <taxon>Tritrichomonadidae</taxon>
        <taxon>Tritrichomonas</taxon>
    </lineage>
</organism>
<dbReference type="AlphaFoldDB" id="A0A1J4J815"/>
<dbReference type="GO" id="GO:0004114">
    <property type="term" value="F:3',5'-cyclic-nucleotide phosphodiesterase activity"/>
    <property type="evidence" value="ECO:0007669"/>
    <property type="project" value="InterPro"/>
</dbReference>
<feature type="coiled-coil region" evidence="7">
    <location>
        <begin position="1020"/>
        <end position="1047"/>
    </location>
</feature>
<feature type="binding site" evidence="6">
    <location>
        <position position="836"/>
    </location>
    <ligand>
        <name>Zn(2+)</name>
        <dbReference type="ChEBI" id="CHEBI:29105"/>
        <label>2</label>
    </ligand>
</feature>
<evidence type="ECO:0000259" key="8">
    <source>
        <dbReference type="PROSITE" id="PS51845"/>
    </source>
</evidence>
<dbReference type="Gene3D" id="3.30.450.40">
    <property type="match status" value="3"/>
</dbReference>
<dbReference type="Gene3D" id="1.10.1300.10">
    <property type="entry name" value="3'5'-cyclic nucleotide phosphodiesterase, catalytic domain"/>
    <property type="match status" value="1"/>
</dbReference>
<proteinExistence type="predicted"/>
<evidence type="ECO:0000313" key="9">
    <source>
        <dbReference type="EMBL" id="OHS94817.1"/>
    </source>
</evidence>
<dbReference type="Proteomes" id="UP000179807">
    <property type="component" value="Unassembled WGS sequence"/>
</dbReference>
<keyword evidence="2 6" id="KW-0479">Metal-binding</keyword>
<dbReference type="InterPro" id="IPR003018">
    <property type="entry name" value="GAF"/>
</dbReference>
<feature type="binding site" evidence="5">
    <location>
        <position position="836"/>
    </location>
    <ligand>
        <name>AMP</name>
        <dbReference type="ChEBI" id="CHEBI:456215"/>
    </ligand>
</feature>
<evidence type="ECO:0000313" key="10">
    <source>
        <dbReference type="Proteomes" id="UP000179807"/>
    </source>
</evidence>
<dbReference type="GO" id="GO:0007165">
    <property type="term" value="P:signal transduction"/>
    <property type="evidence" value="ECO:0007669"/>
    <property type="project" value="InterPro"/>
</dbReference>
<feature type="binding site" evidence="5">
    <location>
        <position position="1001"/>
    </location>
    <ligand>
        <name>AMP</name>
        <dbReference type="ChEBI" id="CHEBI:456215"/>
    </ligand>
</feature>
<sequence>MKSKIVKPKGNTQIVTPSCNCTTLLTASQQRDEARAALSMNQKQIANEELFDLFMEDSLVLPLHEAFEPQIRQMFHSEKCVLWIDQPEQQLLISPTFSLTAGYTTSIPGFICKTKNVIQVRDPSQAPGGFLSDPRIASANSPQLFFPISTLGTVRGVVQIVKRQGSGGFSESDMQTASLIMRKFSIYGDSLFTSKSLSKIALSLYSGNCEKSNPLELLQKHFHCHKAELWHFDVVRMSGQIYDPKLHEMMVVQTDDFGLIGFAVTSQSTLNCIDATNNDHYNEKLDGIVEGPALFVSAAMGRRDCWAVALRGRTKQFSTADESQLNALLPFVVRSVAGFSNSEEQSIFNAQLSGLLDVAAMLTSSLNLQELIKTLKEQTQSLLQCEKCVFHLIDQNKKQLVSHSDNPDVPKRRRYPISKGIAGRIVSTKTPISMTDPPTDSYFSPETDSEPGYLPRSLLGAPVFDSNEEVIGVILLLTKIENTSFDDNDQKILIALNVFAGIALENAKLYQTSIKLSQKLRKFVEVTLHTNQDSSLKPLLENIMSNSQKVMQSSRVSLFIVDNYQNGLSLYLNAGEPNKYGSIFAIDALNLGEMVMFDKSAIIERTKTEDENDDHVKLEHLTGDSKISKISSIFAGDQLKPVCPSSIKREKICCIPLFNKENVILGVLENHFLGELSDDDLALVDSFAAIASLALEKIQIKELTILGYGEIDLSDWITQDEVKKFNTPAKLMLEDAEKIFLGGFNASKFDGIGLFKVIFRIFSYFGLMEEFSITNELLFKFLSEIRSTYNKVPYHNWRHAVDTTQFIAYEIVKANIQKLLSKKELLALFIAALCHDADHDEFSNAIDDKSENSLGILYQSQSVLETHHCSVAITILSKDDCNILHQFEPEENKEIWNIIITLILSTDMAQHFHVLGQMSELVSKGEFDLEEKKEHRLIFMQVLHKCGDLGAAARPFEIADPLKDFICEEFFRQGDLDRVVGIVYTPPHLKDREHLDKKKSQTAFYSNVCIPSFEVMAKAMPKLYCNVDQAKNNLNEWKKRFKAEKAQQELDAEIQKQAMEGK</sequence>
<keyword evidence="10" id="KW-1185">Reference proteome</keyword>
<protein>
    <submittedName>
        <fullName evidence="9">3'5'-cyclic nucleotide phosphodiesterase family protein</fullName>
    </submittedName>
</protein>
<dbReference type="VEuPathDB" id="TrichDB:TRFO_39006"/>
<accession>A0A1J4J815</accession>
<dbReference type="PANTHER" id="PTHR11347">
    <property type="entry name" value="CYCLIC NUCLEOTIDE PHOSPHODIESTERASE"/>
    <property type="match status" value="1"/>
</dbReference>
<evidence type="ECO:0000256" key="1">
    <source>
        <dbReference type="ARBA" id="ARBA00022535"/>
    </source>
</evidence>
<evidence type="ECO:0000256" key="4">
    <source>
        <dbReference type="PIRSR" id="PIRSR623088-1"/>
    </source>
</evidence>
<evidence type="ECO:0000256" key="5">
    <source>
        <dbReference type="PIRSR" id="PIRSR623088-2"/>
    </source>
</evidence>
<dbReference type="CDD" id="cd00077">
    <property type="entry name" value="HDc"/>
    <property type="match status" value="1"/>
</dbReference>
<feature type="binding site" evidence="6">
    <location>
        <position position="835"/>
    </location>
    <ligand>
        <name>Zn(2+)</name>
        <dbReference type="ChEBI" id="CHEBI:29105"/>
        <label>1</label>
    </ligand>
</feature>
<comment type="caution">
    <text evidence="9">The sequence shown here is derived from an EMBL/GenBank/DDBJ whole genome shotgun (WGS) entry which is preliminary data.</text>
</comment>
<evidence type="ECO:0000256" key="7">
    <source>
        <dbReference type="SAM" id="Coils"/>
    </source>
</evidence>
<name>A0A1J4J815_9EUKA</name>
<keyword evidence="1" id="KW-0140">cGMP</keyword>